<reference evidence="2" key="1">
    <citation type="submission" date="2017-09" db="EMBL/GenBank/DDBJ databases">
        <title>Depth-based differentiation of microbial function through sediment-hosted aquifers and enrichment of novel symbionts in the deep terrestrial subsurface.</title>
        <authorList>
            <person name="Probst A.J."/>
            <person name="Ladd B."/>
            <person name="Jarett J.K."/>
            <person name="Geller-Mcgrath D.E."/>
            <person name="Sieber C.M.K."/>
            <person name="Emerson J.B."/>
            <person name="Anantharaman K."/>
            <person name="Thomas B.C."/>
            <person name="Malmstrom R."/>
            <person name="Stieglmeier M."/>
            <person name="Klingl A."/>
            <person name="Woyke T."/>
            <person name="Ryan C.M."/>
            <person name="Banfield J.F."/>
        </authorList>
    </citation>
    <scope>NUCLEOTIDE SEQUENCE [LARGE SCALE GENOMIC DNA]</scope>
</reference>
<dbReference type="InterPro" id="IPR035093">
    <property type="entry name" value="RelE/ParE_toxin_dom_sf"/>
</dbReference>
<evidence type="ECO:0000313" key="1">
    <source>
        <dbReference type="EMBL" id="PJC34312.1"/>
    </source>
</evidence>
<gene>
    <name evidence="1" type="ORF">CO051_00135</name>
</gene>
<dbReference type="Proteomes" id="UP000231383">
    <property type="component" value="Unassembled WGS sequence"/>
</dbReference>
<proteinExistence type="predicted"/>
<dbReference type="AlphaFoldDB" id="A0A2M8F4V2"/>
<name>A0A2M8F4V2_9BACT</name>
<organism evidence="1 2">
    <name type="scientific">Candidatus Roizmanbacteria bacterium CG_4_9_14_0_2_um_filter_39_13</name>
    <dbReference type="NCBI Taxonomy" id="1974839"/>
    <lineage>
        <taxon>Bacteria</taxon>
        <taxon>Candidatus Roizmaniibacteriota</taxon>
    </lineage>
</organism>
<evidence type="ECO:0000313" key="2">
    <source>
        <dbReference type="Proteomes" id="UP000231383"/>
    </source>
</evidence>
<dbReference type="SUPFAM" id="SSF143011">
    <property type="entry name" value="RelE-like"/>
    <property type="match status" value="1"/>
</dbReference>
<protein>
    <submittedName>
        <fullName evidence="1">Cytotoxin</fullName>
    </submittedName>
</protein>
<dbReference type="Gene3D" id="3.30.2310.20">
    <property type="entry name" value="RelE-like"/>
    <property type="match status" value="1"/>
</dbReference>
<comment type="caution">
    <text evidence="1">The sequence shown here is derived from an EMBL/GenBank/DDBJ whole genome shotgun (WGS) entry which is preliminary data.</text>
</comment>
<accession>A0A2M8F4V2</accession>
<dbReference type="EMBL" id="PFSC01000003">
    <property type="protein sequence ID" value="PJC34312.1"/>
    <property type="molecule type" value="Genomic_DNA"/>
</dbReference>
<sequence length="89" mass="10565">MIQVATTPHFKRSRNKYIKNSVKKAKQFLSALNAFRHNPSHPSLNVEKLINSDIWSMRINRSDWIFFAWINNETALLLEIGHHDMYRKV</sequence>